<gene>
    <name evidence="1" type="ORF">EB796_024169</name>
</gene>
<dbReference type="SUPFAM" id="SSF51735">
    <property type="entry name" value="NAD(P)-binding Rossmann-fold domains"/>
    <property type="match status" value="1"/>
</dbReference>
<reference evidence="1" key="1">
    <citation type="submission" date="2020-06" db="EMBL/GenBank/DDBJ databases">
        <title>Draft genome of Bugula neritina, a colonial animal packing powerful symbionts and potential medicines.</title>
        <authorList>
            <person name="Rayko M."/>
        </authorList>
    </citation>
    <scope>NUCLEOTIDE SEQUENCE [LARGE SCALE GENOMIC DNA]</scope>
    <source>
        <strain evidence="1">Kwan_BN1</strain>
    </source>
</reference>
<dbReference type="PRINTS" id="PR00081">
    <property type="entry name" value="GDHRDH"/>
</dbReference>
<dbReference type="Proteomes" id="UP000593567">
    <property type="component" value="Unassembled WGS sequence"/>
</dbReference>
<dbReference type="PANTHER" id="PTHR43975">
    <property type="entry name" value="ZGC:101858"/>
    <property type="match status" value="1"/>
</dbReference>
<keyword evidence="2" id="KW-1185">Reference proteome</keyword>
<dbReference type="Gene3D" id="3.40.50.720">
    <property type="entry name" value="NAD(P)-binding Rossmann-like Domain"/>
    <property type="match status" value="1"/>
</dbReference>
<dbReference type="OrthoDB" id="47007at2759"/>
<evidence type="ECO:0008006" key="3">
    <source>
        <dbReference type="Google" id="ProtNLM"/>
    </source>
</evidence>
<dbReference type="Pfam" id="PF13561">
    <property type="entry name" value="adh_short_C2"/>
    <property type="match status" value="1"/>
</dbReference>
<proteinExistence type="predicted"/>
<evidence type="ECO:0000313" key="1">
    <source>
        <dbReference type="EMBL" id="KAF6017522.1"/>
    </source>
</evidence>
<evidence type="ECO:0000313" key="2">
    <source>
        <dbReference type="Proteomes" id="UP000593567"/>
    </source>
</evidence>
<dbReference type="InterPro" id="IPR036291">
    <property type="entry name" value="NAD(P)-bd_dom_sf"/>
</dbReference>
<sequence>MAYGMSKAALDLFTKSLALDLGPKQVRVNSVSPGIIETEAFSSAMPKDALTSFLESAAALYPLRKVGQPEEVAKAIAFLASSESSFTTGVILQLDGGVQLNTKVVP</sequence>
<organism evidence="1 2">
    <name type="scientific">Bugula neritina</name>
    <name type="common">Brown bryozoan</name>
    <name type="synonym">Sertularia neritina</name>
    <dbReference type="NCBI Taxonomy" id="10212"/>
    <lineage>
        <taxon>Eukaryota</taxon>
        <taxon>Metazoa</taxon>
        <taxon>Spiralia</taxon>
        <taxon>Lophotrochozoa</taxon>
        <taxon>Bryozoa</taxon>
        <taxon>Gymnolaemata</taxon>
        <taxon>Cheilostomatida</taxon>
        <taxon>Flustrina</taxon>
        <taxon>Buguloidea</taxon>
        <taxon>Bugulidae</taxon>
        <taxon>Bugula</taxon>
    </lineage>
</organism>
<comment type="caution">
    <text evidence="1">The sequence shown here is derived from an EMBL/GenBank/DDBJ whole genome shotgun (WGS) entry which is preliminary data.</text>
</comment>
<name>A0A7J7IUA3_BUGNE</name>
<dbReference type="InterPro" id="IPR002347">
    <property type="entry name" value="SDR_fam"/>
</dbReference>
<accession>A0A7J7IUA3</accession>
<dbReference type="AlphaFoldDB" id="A0A7J7IUA3"/>
<dbReference type="EMBL" id="VXIV02003383">
    <property type="protein sequence ID" value="KAF6017522.1"/>
    <property type="molecule type" value="Genomic_DNA"/>
</dbReference>
<protein>
    <recommendedName>
        <fullName evidence="3">DCXR</fullName>
    </recommendedName>
</protein>
<dbReference type="PANTHER" id="PTHR43975:SF2">
    <property type="entry name" value="EG:BACR7A4.14 PROTEIN-RELATED"/>
    <property type="match status" value="1"/>
</dbReference>